<evidence type="ECO:0000313" key="7">
    <source>
        <dbReference type="Proteomes" id="UP000217211"/>
    </source>
</evidence>
<feature type="domain" description="Solute-binding protein family 3/N-terminal" evidence="5">
    <location>
        <begin position="33"/>
        <end position="262"/>
    </location>
</feature>
<dbReference type="PANTHER" id="PTHR30085">
    <property type="entry name" value="AMINO ACID ABC TRANSPORTER PERMEASE"/>
    <property type="match status" value="1"/>
</dbReference>
<feature type="chain" id="PRO_5013304147" evidence="4">
    <location>
        <begin position="23"/>
        <end position="337"/>
    </location>
</feature>
<reference evidence="6 7" key="1">
    <citation type="submission" date="2017-08" db="EMBL/GenBank/DDBJ databases">
        <title>Multipartite genome sequences of Sinorhizobium species nodulating soybeans.</title>
        <authorList>
            <person name="Tian C.F."/>
        </authorList>
    </citation>
    <scope>NUCLEOTIDE SEQUENCE [LARGE SCALE GENOMIC DNA]</scope>
    <source>
        <strain evidence="6 7">CCBAU 05684</strain>
        <plasmid evidence="7">psj05684b</plasmid>
    </source>
</reference>
<dbReference type="OrthoDB" id="9777941at2"/>
<dbReference type="SUPFAM" id="SSF53850">
    <property type="entry name" value="Periplasmic binding protein-like II"/>
    <property type="match status" value="1"/>
</dbReference>
<comment type="similarity">
    <text evidence="1">Belongs to the bacterial solute-binding protein 3 family.</text>
</comment>
<evidence type="ECO:0000256" key="1">
    <source>
        <dbReference type="ARBA" id="ARBA00010333"/>
    </source>
</evidence>
<dbReference type="InterPro" id="IPR051455">
    <property type="entry name" value="Bact_solute-bind_prot3"/>
</dbReference>
<dbReference type="KEGG" id="esj:SJ05684_b52460"/>
<dbReference type="PANTHER" id="PTHR30085:SF7">
    <property type="entry name" value="AMINO-ACID ABC TRANSPORTER-BINDING PROTEIN YHDW-RELATED"/>
    <property type="match status" value="1"/>
</dbReference>
<dbReference type="GO" id="GO:0006865">
    <property type="term" value="P:amino acid transport"/>
    <property type="evidence" value="ECO:0007669"/>
    <property type="project" value="TreeGrafter"/>
</dbReference>
<sequence>MRKIMTGVLGAALAAYASTVWAGTLDDVKAKGILTCGTNPATAGFSVPDNDGKWTGFVVDYCRAVAAGVLGDATKVKFIPLNAKDRFTALQSGEIDILAHNATWTSSRDTSLGIIFAGTYFYDGQGFMVRKSDNIKSAKDLDGASICVSQGTTTELNLADYFRSNGMTFSAVGFADEDAVIKAYEEGRCDVFSADTSSLNAARIRMANAGDSVVLPEIISKEPLGPAVRQGDDQWLNIAKWTLNVMLAAEEFGVTSKNVDEMKDSDNPNIRRLLGVEGSFGKDVGLGETWSQDIIKQVGNYSEIFERSIGKESPLKIERGVNALWNAGGLQYAPPIR</sequence>
<keyword evidence="7" id="KW-1185">Reference proteome</keyword>
<protein>
    <submittedName>
        <fullName evidence="6">Glutamate Aspartate periplasmic binding protein GltI</fullName>
    </submittedName>
</protein>
<proteinExistence type="inferred from homology"/>
<dbReference type="InterPro" id="IPR001638">
    <property type="entry name" value="Solute-binding_3/MltF_N"/>
</dbReference>
<evidence type="ECO:0000256" key="2">
    <source>
        <dbReference type="ARBA" id="ARBA00022448"/>
    </source>
</evidence>
<dbReference type="SMART" id="SM00062">
    <property type="entry name" value="PBPb"/>
    <property type="match status" value="1"/>
</dbReference>
<dbReference type="eggNOG" id="COG0834">
    <property type="taxonomic scope" value="Bacteria"/>
</dbReference>
<dbReference type="AlphaFoldDB" id="A0A249PJX8"/>
<evidence type="ECO:0000259" key="5">
    <source>
        <dbReference type="SMART" id="SM00062"/>
    </source>
</evidence>
<dbReference type="RefSeq" id="WP_034858526.1">
    <property type="nucleotide sequence ID" value="NZ_AJQT01000108.1"/>
</dbReference>
<organism evidence="6 7">
    <name type="scientific">Sinorhizobium sojae CCBAU 05684</name>
    <dbReference type="NCBI Taxonomy" id="716928"/>
    <lineage>
        <taxon>Bacteria</taxon>
        <taxon>Pseudomonadati</taxon>
        <taxon>Pseudomonadota</taxon>
        <taxon>Alphaproteobacteria</taxon>
        <taxon>Hyphomicrobiales</taxon>
        <taxon>Rhizobiaceae</taxon>
        <taxon>Sinorhizobium/Ensifer group</taxon>
        <taxon>Sinorhizobium</taxon>
    </lineage>
</organism>
<evidence type="ECO:0000256" key="4">
    <source>
        <dbReference type="SAM" id="SignalP"/>
    </source>
</evidence>
<keyword evidence="2" id="KW-0813">Transport</keyword>
<evidence type="ECO:0000256" key="3">
    <source>
        <dbReference type="ARBA" id="ARBA00022729"/>
    </source>
</evidence>
<gene>
    <name evidence="6" type="ORF">SJ05684_b52460</name>
</gene>
<dbReference type="EMBL" id="CP023068">
    <property type="protein sequence ID" value="ASY66228.1"/>
    <property type="molecule type" value="Genomic_DNA"/>
</dbReference>
<name>A0A249PJX8_9HYPH</name>
<dbReference type="Gene3D" id="3.40.190.10">
    <property type="entry name" value="Periplasmic binding protein-like II"/>
    <property type="match status" value="2"/>
</dbReference>
<dbReference type="Pfam" id="PF00497">
    <property type="entry name" value="SBP_bac_3"/>
    <property type="match status" value="1"/>
</dbReference>
<feature type="signal peptide" evidence="4">
    <location>
        <begin position="1"/>
        <end position="22"/>
    </location>
</feature>
<accession>A0A249PJX8</accession>
<keyword evidence="3 4" id="KW-0732">Signal</keyword>
<dbReference type="STRING" id="716928.GCA_000261485_04753"/>
<geneLocation type="plasmid" evidence="7">
    <name>psj05684b</name>
</geneLocation>
<evidence type="ECO:0000313" key="6">
    <source>
        <dbReference type="EMBL" id="ASY66228.1"/>
    </source>
</evidence>
<keyword evidence="6" id="KW-0614">Plasmid</keyword>
<dbReference type="CDD" id="cd13692">
    <property type="entry name" value="PBP2_BztA"/>
    <property type="match status" value="1"/>
</dbReference>
<dbReference type="Proteomes" id="UP000217211">
    <property type="component" value="Plasmid pSJ05684b"/>
</dbReference>